<feature type="domain" description="Hydantoinase/oxoprolinase N-terminal" evidence="4">
    <location>
        <begin position="5"/>
        <end position="217"/>
    </location>
</feature>
<dbReference type="Pfam" id="PF02538">
    <property type="entry name" value="Hydantoinase_B"/>
    <property type="match status" value="1"/>
</dbReference>
<gene>
    <name evidence="5" type="ORF">OGATHE_005986</name>
</gene>
<protein>
    <submittedName>
        <fullName evidence="5">Uncharacterized protein</fullName>
    </submittedName>
</protein>
<sequence>MSDIKIAIDRGGTFTDFLAIIPGQQDYVFKLLSVDPANYEDANIEGIRKILEHVQGKKIPRGEPLDTSIVSSIRLGTTVATNALLERKGAKCAFITTKGFKDLLRIGDQSRPDLFALKIVKPGVLYEEVVEIDERVTMPAYTEDPQMNDCRELLDGKKFVEGTTKEVFEILKPIDLDAAKRELIRLRSNGFKSVAICLIHGYNFQDHEKKLKELAIELGFEFITTSHEIIPMIKAVPRAQSAVLDAYLTPVVKEYIHGLLKGFKPGFEKHTRIEFMQSDGGMCTAEHFTGLKALLSGPAGGVVGEAETCYDADYGVPIIGFDMGGTSTDVSRYAGQYEHVFETNTAGINITVPQLDINTVAAGGGSILFYKNGIFVVGPESAGSHPGPACYRKGGPLTVTDANLVTGRIVPEQFPKIFGPDANEPLDVEISRKKFRELTDLINKDNPGSPKTVEEVALGFLTVANYNMAKLIRTLTESKGYDITRHNLASFGGAGGQHAAPMAEILKIKRVVIHKYSSILSAYGIALADTVVEKQIPSSAVYKEDAVPELLEKCEILKEEAKQKLLSQGLRESDIRFEVFFNMGYHGSETKLMINQDAEKDFFTSFRESHLRQFTFVDDERDVIVHDLRVRGTGALSKVVERSPYKDLETVAQQPVKSGVEVSQQEIAFDEGKMMSKVYFMKDLSMGDIIAGPAMILDETQTILVTPGARAINLPRHIIIDVDNEKTQDEISLDHVDPILLSVFSNRFMFIAEDMGRTLQKISVSANIKERMDFSCALFDEDGNLTANAPHVPVHLGSMSFSIKYAIEYWKDNIHEGDVLATNHPVAGGTHLPDITIISPVFIDGKIRFFTASRAHHAEIGGLTPGSGSTMATSLAEEGAQFEAWKIVSKGQFDYEGLHKYFIEVPAEAPGCSPTRKLEDNVSDLKAQIAANQRGVNLLVDLFKEYGVETVLFYMRNVKKTAEMAVRAALKKLAKTHRGKLPLRAEEVLDTGSKIVVTIDINEEDGSAVYDFTGTTEQVYSPQNSPIAVTHACVIYGLRCIINSDIPLNEGCLVPIEIIVPEGTLLNPSKEAAVSSGNGSGSQILTETIFKAYQVVGSGPGSMNALHFGVGGLENGQLVKGFGMVETIGAGSGATEGADGFSGTQCHMTNTKITDPEVLEKRYPCILWDWSIRKGTGGDGKWKGGDGLQRIIQFTTKVEASISSFRRSTSPYGMAGGCCGARGINKIGKQMKDGSVQWFGIGAFADVVLQKGMYIAILTPGGGGYGDPKEREKVVMKTGHELPRAPLAGGTLSNIVEAANTSQ</sequence>
<dbReference type="Pfam" id="PF05378">
    <property type="entry name" value="Hydant_A_N"/>
    <property type="match status" value="1"/>
</dbReference>
<dbReference type="Pfam" id="PF01968">
    <property type="entry name" value="Hydantoinase_A"/>
    <property type="match status" value="1"/>
</dbReference>
<reference evidence="5" key="1">
    <citation type="journal article" date="2021" name="Open Biol.">
        <title>Shared evolutionary footprints suggest mitochondrial oxidative damage underlies multiple complex I losses in fungi.</title>
        <authorList>
            <person name="Schikora-Tamarit M.A."/>
            <person name="Marcet-Houben M."/>
            <person name="Nosek J."/>
            <person name="Gabaldon T."/>
        </authorList>
    </citation>
    <scope>NUCLEOTIDE SEQUENCE</scope>
    <source>
        <strain evidence="5">NCAIM Y.01608</strain>
    </source>
</reference>
<dbReference type="GO" id="GO:0005829">
    <property type="term" value="C:cytosol"/>
    <property type="evidence" value="ECO:0007669"/>
    <property type="project" value="TreeGrafter"/>
</dbReference>
<dbReference type="RefSeq" id="XP_018208456.1">
    <property type="nucleotide sequence ID" value="XM_018353139.1"/>
</dbReference>
<keyword evidence="6" id="KW-1185">Reference proteome</keyword>
<evidence type="ECO:0000259" key="4">
    <source>
        <dbReference type="Pfam" id="PF05378"/>
    </source>
</evidence>
<evidence type="ECO:0000313" key="6">
    <source>
        <dbReference type="Proteomes" id="UP000788993"/>
    </source>
</evidence>
<evidence type="ECO:0000259" key="2">
    <source>
        <dbReference type="Pfam" id="PF01968"/>
    </source>
</evidence>
<dbReference type="PANTHER" id="PTHR11365:SF26">
    <property type="entry name" value="5-OXOPROLINASE"/>
    <property type="match status" value="1"/>
</dbReference>
<dbReference type="InterPro" id="IPR008040">
    <property type="entry name" value="Hydant_A_N"/>
</dbReference>
<evidence type="ECO:0000313" key="5">
    <source>
        <dbReference type="EMBL" id="KAH3659941.1"/>
    </source>
</evidence>
<dbReference type="InterPro" id="IPR003692">
    <property type="entry name" value="Hydantoinase_B"/>
</dbReference>
<dbReference type="PANTHER" id="PTHR11365">
    <property type="entry name" value="5-OXOPROLINASE RELATED"/>
    <property type="match status" value="1"/>
</dbReference>
<dbReference type="InterPro" id="IPR045079">
    <property type="entry name" value="Oxoprolinase-like"/>
</dbReference>
<dbReference type="EMBL" id="JAEUBD010001504">
    <property type="protein sequence ID" value="KAH3659941.1"/>
    <property type="molecule type" value="Genomic_DNA"/>
</dbReference>
<organism evidence="5 6">
    <name type="scientific">Ogataea polymorpha</name>
    <dbReference type="NCBI Taxonomy" id="460523"/>
    <lineage>
        <taxon>Eukaryota</taxon>
        <taxon>Fungi</taxon>
        <taxon>Dikarya</taxon>
        <taxon>Ascomycota</taxon>
        <taxon>Saccharomycotina</taxon>
        <taxon>Pichiomycetes</taxon>
        <taxon>Pichiales</taxon>
        <taxon>Pichiaceae</taxon>
        <taxon>Ogataea</taxon>
    </lineage>
</organism>
<evidence type="ECO:0000259" key="3">
    <source>
        <dbReference type="Pfam" id="PF02538"/>
    </source>
</evidence>
<dbReference type="Proteomes" id="UP000788993">
    <property type="component" value="Unassembled WGS sequence"/>
</dbReference>
<accession>A0A1B7SAH2</accession>
<feature type="domain" description="Hydantoinase A/oxoprolinase" evidence="2">
    <location>
        <begin position="238"/>
        <end position="532"/>
    </location>
</feature>
<comment type="caution">
    <text evidence="5">The sequence shown here is derived from an EMBL/GenBank/DDBJ whole genome shotgun (WGS) entry which is preliminary data.</text>
</comment>
<feature type="domain" description="Hydantoinase B/oxoprolinase" evidence="3">
    <location>
        <begin position="737"/>
        <end position="1268"/>
    </location>
</feature>
<dbReference type="InterPro" id="IPR002821">
    <property type="entry name" value="Hydantoinase_A"/>
</dbReference>
<dbReference type="GO" id="GO:0017168">
    <property type="term" value="F:5-oxoprolinase (ATP-hydrolyzing) activity"/>
    <property type="evidence" value="ECO:0007669"/>
    <property type="project" value="TreeGrafter"/>
</dbReference>
<name>A0A1B7SAH2_9ASCO</name>
<proteinExistence type="inferred from homology"/>
<dbReference type="GO" id="GO:0006749">
    <property type="term" value="P:glutathione metabolic process"/>
    <property type="evidence" value="ECO:0007669"/>
    <property type="project" value="TreeGrafter"/>
</dbReference>
<comment type="similarity">
    <text evidence="1">Belongs to the oxoprolinase family.</text>
</comment>
<evidence type="ECO:0000256" key="1">
    <source>
        <dbReference type="ARBA" id="ARBA00010403"/>
    </source>
</evidence>
<reference evidence="5" key="2">
    <citation type="submission" date="2021-01" db="EMBL/GenBank/DDBJ databases">
        <authorList>
            <person name="Schikora-Tamarit M.A."/>
        </authorList>
    </citation>
    <scope>NUCLEOTIDE SEQUENCE</scope>
    <source>
        <strain evidence="5">NCAIM Y.01608</strain>
    </source>
</reference>